<evidence type="ECO:0000256" key="3">
    <source>
        <dbReference type="ARBA" id="ARBA00022753"/>
    </source>
</evidence>
<dbReference type="GO" id="GO:0043328">
    <property type="term" value="P:protein transport to vacuole involved in ubiquitin-dependent protein catabolic process via the multivesicular body sorting pathway"/>
    <property type="evidence" value="ECO:0007669"/>
    <property type="project" value="TreeGrafter"/>
</dbReference>
<evidence type="ECO:0000256" key="2">
    <source>
        <dbReference type="ARBA" id="ARBA00022448"/>
    </source>
</evidence>
<evidence type="ECO:0000256" key="4">
    <source>
        <dbReference type="ARBA" id="ARBA00022927"/>
    </source>
</evidence>
<accession>G0UCX1</accession>
<feature type="domain" description="VPS28 N-terminal" evidence="8">
    <location>
        <begin position="1"/>
        <end position="104"/>
    </location>
</feature>
<dbReference type="PROSITE" id="PS51310">
    <property type="entry name" value="VPS28_C"/>
    <property type="match status" value="1"/>
</dbReference>
<dbReference type="PROSITE" id="PS51313">
    <property type="entry name" value="VPS28_N"/>
    <property type="match status" value="1"/>
</dbReference>
<dbReference type="InterPro" id="IPR038358">
    <property type="entry name" value="VPS28_N_sf"/>
</dbReference>
<organism evidence="9">
    <name type="scientific">Trypanosoma vivax (strain Y486)</name>
    <dbReference type="NCBI Taxonomy" id="1055687"/>
    <lineage>
        <taxon>Eukaryota</taxon>
        <taxon>Discoba</taxon>
        <taxon>Euglenozoa</taxon>
        <taxon>Kinetoplastea</taxon>
        <taxon>Metakinetoplastina</taxon>
        <taxon>Trypanosomatida</taxon>
        <taxon>Trypanosomatidae</taxon>
        <taxon>Trypanosoma</taxon>
        <taxon>Duttonella</taxon>
    </lineage>
</organism>
<dbReference type="GO" id="GO:0044877">
    <property type="term" value="F:protein-containing complex binding"/>
    <property type="evidence" value="ECO:0007669"/>
    <property type="project" value="TreeGrafter"/>
</dbReference>
<comment type="subcellular location">
    <subcellularLocation>
        <location evidence="1">Endosome</location>
    </subcellularLocation>
</comment>
<dbReference type="PIRSF" id="PIRSF017535">
    <property type="entry name" value="VPS28"/>
    <property type="match status" value="1"/>
</dbReference>
<dbReference type="Gene3D" id="1.20.120.1130">
    <property type="match status" value="1"/>
</dbReference>
<comment type="similarity">
    <text evidence="5 6">Belongs to the VPS28 family.</text>
</comment>
<dbReference type="InterPro" id="IPR037202">
    <property type="entry name" value="ESCRT_assembly_dom"/>
</dbReference>
<evidence type="ECO:0000256" key="6">
    <source>
        <dbReference type="PROSITE-ProRule" id="PRU00642"/>
    </source>
</evidence>
<dbReference type="Gene3D" id="1.20.1440.200">
    <property type="match status" value="1"/>
</dbReference>
<dbReference type="InterPro" id="IPR017898">
    <property type="entry name" value="VPS28_N"/>
</dbReference>
<dbReference type="InterPro" id="IPR007143">
    <property type="entry name" value="Vps28"/>
</dbReference>
<dbReference type="SUPFAM" id="SSF140111">
    <property type="entry name" value="Endosomal sorting complex assembly domain"/>
    <property type="match status" value="1"/>
</dbReference>
<keyword evidence="2 5" id="KW-0813">Transport</keyword>
<comment type="function">
    <text evidence="5">Component of the ESCRT-I complex (endosomal sorting complex required for transport I), a regulator of vesicular trafficking process.</text>
</comment>
<dbReference type="AlphaFoldDB" id="G0UCX1"/>
<feature type="domain" description="VPS28 C-terminal" evidence="7">
    <location>
        <begin position="110"/>
        <end position="204"/>
    </location>
</feature>
<keyword evidence="4 5" id="KW-0653">Protein transport</keyword>
<sequence>MEVEEIATIPLGERHHVEYLSDLFAVILAIEKLEKVVRRDIITQEQYEVAIHRLLEKYMSTVSHLEHSRNPYYTTIESFWESYGSECPAARTRIRQGFDGTKQHQEEGTVNPRLVLECGQHFITLMDSLKLQQTAVDQLYTLLTDLIRGLHRVGASEQDFFSRLVQWKEKLDTMKASDELNERDAREFAFALECSYQTFHAFLGESSTQGSK</sequence>
<dbReference type="GO" id="GO:0000813">
    <property type="term" value="C:ESCRT I complex"/>
    <property type="evidence" value="ECO:0007669"/>
    <property type="project" value="UniProtKB-UniRule"/>
</dbReference>
<dbReference type="OMA" id="CDEFPTV"/>
<evidence type="ECO:0000256" key="5">
    <source>
        <dbReference type="PIRNR" id="PIRNR017535"/>
    </source>
</evidence>
<evidence type="ECO:0000259" key="8">
    <source>
        <dbReference type="PROSITE" id="PS51313"/>
    </source>
</evidence>
<reference evidence="9" key="1">
    <citation type="journal article" date="2012" name="Proc. Natl. Acad. Sci. U.S.A.">
        <title>Antigenic diversity is generated by distinct evolutionary mechanisms in African trypanosome species.</title>
        <authorList>
            <person name="Jackson A.P."/>
            <person name="Berry A."/>
            <person name="Aslett M."/>
            <person name="Allison H.C."/>
            <person name="Burton P."/>
            <person name="Vavrova-Anderson J."/>
            <person name="Brown R."/>
            <person name="Browne H."/>
            <person name="Corton N."/>
            <person name="Hauser H."/>
            <person name="Gamble J."/>
            <person name="Gilderthorp R."/>
            <person name="Marcello L."/>
            <person name="McQuillan J."/>
            <person name="Otto T.D."/>
            <person name="Quail M.A."/>
            <person name="Sanders M.J."/>
            <person name="van Tonder A."/>
            <person name="Ginger M.L."/>
            <person name="Field M.C."/>
            <person name="Barry J.D."/>
            <person name="Hertz-Fowler C."/>
            <person name="Berriman M."/>
        </authorList>
    </citation>
    <scope>NUCLEOTIDE SEQUENCE</scope>
    <source>
        <strain evidence="9">Y486</strain>
    </source>
</reference>
<name>G0UCX1_TRYVY</name>
<dbReference type="Pfam" id="PF03997">
    <property type="entry name" value="VPS28"/>
    <property type="match status" value="1"/>
</dbReference>
<evidence type="ECO:0000313" key="9">
    <source>
        <dbReference type="EMBL" id="CCC53681.1"/>
    </source>
</evidence>
<gene>
    <name evidence="9" type="ORF">TVY486_1111650</name>
</gene>
<dbReference type="InterPro" id="IPR037206">
    <property type="entry name" value="VPS28_C_sf"/>
</dbReference>
<evidence type="ECO:0000256" key="1">
    <source>
        <dbReference type="ARBA" id="ARBA00004177"/>
    </source>
</evidence>
<dbReference type="VEuPathDB" id="TriTrypDB:TvY486_1111650"/>
<dbReference type="PANTHER" id="PTHR12937">
    <property type="entry name" value="VACUOLAR PROTEIN SORTING 28, ISOFORM 2 VPS28"/>
    <property type="match status" value="1"/>
</dbReference>
<protein>
    <recommendedName>
        <fullName evidence="5">Vacuolar protein sorting-associated protein 28 homolog</fullName>
    </recommendedName>
</protein>
<dbReference type="EMBL" id="HE573027">
    <property type="protein sequence ID" value="CCC53681.1"/>
    <property type="molecule type" value="Genomic_DNA"/>
</dbReference>
<keyword evidence="3 5" id="KW-0967">Endosome</keyword>
<dbReference type="SUPFAM" id="SSF140427">
    <property type="entry name" value="VPS28 C-terminal domain-like"/>
    <property type="match status" value="1"/>
</dbReference>
<evidence type="ECO:0000259" key="7">
    <source>
        <dbReference type="PROSITE" id="PS51310"/>
    </source>
</evidence>
<proteinExistence type="inferred from homology"/>
<dbReference type="InterPro" id="IPR017899">
    <property type="entry name" value="VPS28_C"/>
</dbReference>
<dbReference type="PANTHER" id="PTHR12937:SF0">
    <property type="entry name" value="VACUOLAR PROTEIN SORTING-ASSOCIATED PROTEIN 28 HOMOLOG"/>
    <property type="match status" value="1"/>
</dbReference>